<feature type="chain" id="PRO_5046382380" description="Lipoprotein" evidence="1">
    <location>
        <begin position="18"/>
        <end position="187"/>
    </location>
</feature>
<feature type="signal peptide" evidence="1">
    <location>
        <begin position="1"/>
        <end position="17"/>
    </location>
</feature>
<dbReference type="PROSITE" id="PS51257">
    <property type="entry name" value="PROKAR_LIPOPROTEIN"/>
    <property type="match status" value="1"/>
</dbReference>
<protein>
    <recommendedName>
        <fullName evidence="4">Lipoprotein</fullName>
    </recommendedName>
</protein>
<proteinExistence type="predicted"/>
<dbReference type="Proteomes" id="UP001501600">
    <property type="component" value="Unassembled WGS sequence"/>
</dbReference>
<evidence type="ECO:0000313" key="3">
    <source>
        <dbReference type="Proteomes" id="UP001501600"/>
    </source>
</evidence>
<keyword evidence="1" id="KW-0732">Signal</keyword>
<dbReference type="EMBL" id="BAABLF010000008">
    <property type="protein sequence ID" value="GAA5190681.1"/>
    <property type="molecule type" value="Genomic_DNA"/>
</dbReference>
<keyword evidence="3" id="KW-1185">Reference proteome</keyword>
<name>A0ABP9S2R9_9GAMM</name>
<evidence type="ECO:0000313" key="2">
    <source>
        <dbReference type="EMBL" id="GAA5190681.1"/>
    </source>
</evidence>
<organism evidence="2 3">
    <name type="scientific">Ferrimonas gelatinilytica</name>
    <dbReference type="NCBI Taxonomy" id="1255257"/>
    <lineage>
        <taxon>Bacteria</taxon>
        <taxon>Pseudomonadati</taxon>
        <taxon>Pseudomonadota</taxon>
        <taxon>Gammaproteobacteria</taxon>
        <taxon>Alteromonadales</taxon>
        <taxon>Ferrimonadaceae</taxon>
        <taxon>Ferrimonas</taxon>
    </lineage>
</organism>
<dbReference type="Pfam" id="PF03923">
    <property type="entry name" value="Lipoprotein_16"/>
    <property type="match status" value="1"/>
</dbReference>
<evidence type="ECO:0000256" key="1">
    <source>
        <dbReference type="SAM" id="SignalP"/>
    </source>
</evidence>
<comment type="caution">
    <text evidence="2">The sequence shown here is derived from an EMBL/GenBank/DDBJ whole genome shotgun (WGS) entry which is preliminary data.</text>
</comment>
<dbReference type="RefSeq" id="WP_345316521.1">
    <property type="nucleotide sequence ID" value="NZ_BAABLF010000008.1"/>
</dbReference>
<evidence type="ECO:0008006" key="4">
    <source>
        <dbReference type="Google" id="ProtNLM"/>
    </source>
</evidence>
<sequence>MTRIPALIALFLTTLLAGCASQPEALVLAPLSPQPQLQAPPQSIALTSEDQRTAHYLARIQRGGNPAELVPATTDPRQLLEQGLADGLGRMGYRTGAAGTVTLSLKLEQLGIDVDQSLFKHSADSNLVARIVAQKGDKTLVKRYQTKGNFKGPFKAEPARIEQEMNDRMAQLLDAILNDAELHQFIQ</sequence>
<accession>A0ABP9S2R9</accession>
<dbReference type="InterPro" id="IPR005619">
    <property type="entry name" value="Uncharacterised_YajG"/>
</dbReference>
<gene>
    <name evidence="2" type="ORF">GCM10025772_15910</name>
</gene>
<reference evidence="3" key="1">
    <citation type="journal article" date="2019" name="Int. J. Syst. Evol. Microbiol.">
        <title>The Global Catalogue of Microorganisms (GCM) 10K type strain sequencing project: providing services to taxonomists for standard genome sequencing and annotation.</title>
        <authorList>
            <consortium name="The Broad Institute Genomics Platform"/>
            <consortium name="The Broad Institute Genome Sequencing Center for Infectious Disease"/>
            <person name="Wu L."/>
            <person name="Ma J."/>
        </authorList>
    </citation>
    <scope>NUCLEOTIDE SEQUENCE [LARGE SCALE GENOMIC DNA]</scope>
    <source>
        <strain evidence="3">JCM 18720</strain>
    </source>
</reference>